<dbReference type="SUPFAM" id="SSF47413">
    <property type="entry name" value="lambda repressor-like DNA-binding domains"/>
    <property type="match status" value="1"/>
</dbReference>
<reference evidence="2 3" key="1">
    <citation type="journal article" date="2015" name="Genome Announc.">
        <title>Draft Genome Sequence of Burkholderia sp. Strain PML1(12), an Ectomycorrhizosphere-Inhabiting Bacterium with Effective Mineral-Weathering Ability.</title>
        <authorList>
            <person name="Uroz S."/>
            <person name="Oger P."/>
        </authorList>
    </citation>
    <scope>NUCLEOTIDE SEQUENCE [LARGE SCALE GENOMIC DNA]</scope>
    <source>
        <strain evidence="3">PML1(12)</strain>
    </source>
</reference>
<dbReference type="PROSITE" id="PS50943">
    <property type="entry name" value="HTH_CROC1"/>
    <property type="match status" value="1"/>
</dbReference>
<dbReference type="GO" id="GO:0003677">
    <property type="term" value="F:DNA binding"/>
    <property type="evidence" value="ECO:0007669"/>
    <property type="project" value="InterPro"/>
</dbReference>
<comment type="caution">
    <text evidence="2">The sequence shown here is derived from an EMBL/GenBank/DDBJ whole genome shotgun (WGS) entry which is preliminary data.</text>
</comment>
<accession>A0A0J1CS62</accession>
<dbReference type="EMBL" id="AEJF01000163">
    <property type="protein sequence ID" value="KLU23116.1"/>
    <property type="molecule type" value="Genomic_DNA"/>
</dbReference>
<name>A0A0J1CS62_9BURK</name>
<evidence type="ECO:0000259" key="1">
    <source>
        <dbReference type="PROSITE" id="PS50943"/>
    </source>
</evidence>
<dbReference type="InterPro" id="IPR001387">
    <property type="entry name" value="Cro/C1-type_HTH"/>
</dbReference>
<proteinExistence type="predicted"/>
<dbReference type="SMART" id="SM00530">
    <property type="entry name" value="HTH_XRE"/>
    <property type="match status" value="1"/>
</dbReference>
<dbReference type="PATRIC" id="fig|908627.4.peg.6093"/>
<feature type="domain" description="HTH cro/C1-type" evidence="1">
    <location>
        <begin position="8"/>
        <end position="61"/>
    </location>
</feature>
<sequence>MDVFGERLKSERSRLGLNQAEFAALGGVKQHAQFQYEKGMRRPNSDYLSAITAAGVDAYYLLTGEKASRLENEDEQRVVAGLRELDAGKRAALLTLIEAFTDLPQQ</sequence>
<dbReference type="AlphaFoldDB" id="A0A0J1CS62"/>
<evidence type="ECO:0000313" key="2">
    <source>
        <dbReference type="EMBL" id="KLU23116.1"/>
    </source>
</evidence>
<keyword evidence="3" id="KW-1185">Reference proteome</keyword>
<organism evidence="2 3">
    <name type="scientific">Caballeronia mineralivorans PML1(12)</name>
    <dbReference type="NCBI Taxonomy" id="908627"/>
    <lineage>
        <taxon>Bacteria</taxon>
        <taxon>Pseudomonadati</taxon>
        <taxon>Pseudomonadota</taxon>
        <taxon>Betaproteobacteria</taxon>
        <taxon>Burkholderiales</taxon>
        <taxon>Burkholderiaceae</taxon>
        <taxon>Caballeronia</taxon>
    </lineage>
</organism>
<dbReference type="OrthoDB" id="7011085at2"/>
<dbReference type="Gene3D" id="1.10.260.40">
    <property type="entry name" value="lambda repressor-like DNA-binding domains"/>
    <property type="match status" value="1"/>
</dbReference>
<dbReference type="Proteomes" id="UP000035963">
    <property type="component" value="Unassembled WGS sequence"/>
</dbReference>
<dbReference type="CDD" id="cd00093">
    <property type="entry name" value="HTH_XRE"/>
    <property type="match status" value="1"/>
</dbReference>
<gene>
    <name evidence="2" type="ORF">EOS_27240</name>
</gene>
<dbReference type="RefSeq" id="WP_047895289.1">
    <property type="nucleotide sequence ID" value="NZ_AEJF01000163.1"/>
</dbReference>
<dbReference type="InterPro" id="IPR010982">
    <property type="entry name" value="Lambda_DNA-bd_dom_sf"/>
</dbReference>
<evidence type="ECO:0000313" key="3">
    <source>
        <dbReference type="Proteomes" id="UP000035963"/>
    </source>
</evidence>
<protein>
    <submittedName>
        <fullName evidence="2">XRE family transcriptional regulator</fullName>
    </submittedName>
</protein>